<dbReference type="PROSITE" id="PS50188">
    <property type="entry name" value="B302_SPRY"/>
    <property type="match status" value="1"/>
</dbReference>
<dbReference type="AlphaFoldDB" id="A0A3Q1EU97"/>
<dbReference type="PROSITE" id="PS50157">
    <property type="entry name" value="ZINC_FINGER_C2H2_2"/>
    <property type="match status" value="1"/>
</dbReference>
<dbReference type="InterPro" id="IPR058030">
    <property type="entry name" value="TRIM8/14/16/25/29/45/65_CC"/>
</dbReference>
<keyword evidence="1" id="KW-0399">Innate immunity</keyword>
<dbReference type="Pfam" id="PF25600">
    <property type="entry name" value="TRIM_CC"/>
    <property type="match status" value="1"/>
</dbReference>
<dbReference type="CDD" id="cd16040">
    <property type="entry name" value="SPRY_PRY_SNTX"/>
    <property type="match status" value="1"/>
</dbReference>
<dbReference type="GO" id="GO:0045087">
    <property type="term" value="P:innate immune response"/>
    <property type="evidence" value="ECO:0007669"/>
    <property type="project" value="UniProtKB-KW"/>
</dbReference>
<dbReference type="SUPFAM" id="SSF57845">
    <property type="entry name" value="B-box zinc-binding domain"/>
    <property type="match status" value="1"/>
</dbReference>
<dbReference type="InterPro" id="IPR013320">
    <property type="entry name" value="ConA-like_dom_sf"/>
</dbReference>
<evidence type="ECO:0000313" key="11">
    <source>
        <dbReference type="Ensembl" id="ENSAPOP00000007728.1"/>
    </source>
</evidence>
<evidence type="ECO:0000259" key="10">
    <source>
        <dbReference type="PROSITE" id="PS50188"/>
    </source>
</evidence>
<evidence type="ECO:0000313" key="12">
    <source>
        <dbReference type="Proteomes" id="UP000257200"/>
    </source>
</evidence>
<keyword evidence="12" id="KW-1185">Reference proteome</keyword>
<reference evidence="11" key="1">
    <citation type="submission" date="2025-08" db="UniProtKB">
        <authorList>
            <consortium name="Ensembl"/>
        </authorList>
    </citation>
    <scope>IDENTIFICATION</scope>
</reference>
<accession>A0A3Q1EU97</accession>
<evidence type="ECO:0000259" key="8">
    <source>
        <dbReference type="PROSITE" id="PS50089"/>
    </source>
</evidence>
<evidence type="ECO:0008006" key="13">
    <source>
        <dbReference type="Google" id="ProtNLM"/>
    </source>
</evidence>
<dbReference type="Gene3D" id="3.30.40.10">
    <property type="entry name" value="Zinc/RING finger domain, C3HC4 (zinc finger)"/>
    <property type="match status" value="1"/>
</dbReference>
<dbReference type="InterPro" id="IPR003879">
    <property type="entry name" value="Butyrophylin_SPRY"/>
</dbReference>
<dbReference type="PROSITE" id="PS50089">
    <property type="entry name" value="ZF_RING_2"/>
    <property type="match status" value="1"/>
</dbReference>
<evidence type="ECO:0000256" key="2">
    <source>
        <dbReference type="ARBA" id="ARBA00022723"/>
    </source>
</evidence>
<dbReference type="SMART" id="SM00589">
    <property type="entry name" value="PRY"/>
    <property type="match status" value="1"/>
</dbReference>
<dbReference type="InterPro" id="IPR043136">
    <property type="entry name" value="B30.2/SPRY_sf"/>
</dbReference>
<dbReference type="InterPro" id="IPR001870">
    <property type="entry name" value="B30.2/SPRY"/>
</dbReference>
<keyword evidence="2" id="KW-0479">Metal-binding</keyword>
<dbReference type="Pfam" id="PF00622">
    <property type="entry name" value="SPRY"/>
    <property type="match status" value="1"/>
</dbReference>
<dbReference type="PROSITE" id="PS00518">
    <property type="entry name" value="ZF_RING_1"/>
    <property type="match status" value="1"/>
</dbReference>
<dbReference type="InterPro" id="IPR051051">
    <property type="entry name" value="E3_ubiq-ligase_TRIM/RNF"/>
</dbReference>
<name>A0A3Q1EU97_9TELE</name>
<dbReference type="GO" id="GO:0005737">
    <property type="term" value="C:cytoplasm"/>
    <property type="evidence" value="ECO:0007669"/>
    <property type="project" value="UniProtKB-ARBA"/>
</dbReference>
<evidence type="ECO:0000259" key="9">
    <source>
        <dbReference type="PROSITE" id="PS50157"/>
    </source>
</evidence>
<dbReference type="SUPFAM" id="SSF57850">
    <property type="entry name" value="RING/U-box"/>
    <property type="match status" value="1"/>
</dbReference>
<dbReference type="Ensembl" id="ENSAPOT00000004451.1">
    <property type="protein sequence ID" value="ENSAPOP00000007728.1"/>
    <property type="gene ID" value="ENSAPOG00000009804.1"/>
</dbReference>
<dbReference type="GO" id="GO:0008270">
    <property type="term" value="F:zinc ion binding"/>
    <property type="evidence" value="ECO:0007669"/>
    <property type="project" value="UniProtKB-KW"/>
</dbReference>
<dbReference type="InterPro" id="IPR006574">
    <property type="entry name" value="PRY"/>
</dbReference>
<feature type="coiled-coil region" evidence="7">
    <location>
        <begin position="167"/>
        <end position="223"/>
    </location>
</feature>
<feature type="domain" description="B30.2/SPRY" evidence="10">
    <location>
        <begin position="239"/>
        <end position="419"/>
    </location>
</feature>
<dbReference type="PANTHER" id="PTHR25465:SF5">
    <property type="entry name" value="E3 UBIQUITIN_ISG15 LIGASE TRIM25-RELATED"/>
    <property type="match status" value="1"/>
</dbReference>
<dbReference type="PRINTS" id="PR01407">
    <property type="entry name" value="BUTYPHLNCDUF"/>
</dbReference>
<dbReference type="Gene3D" id="2.60.120.920">
    <property type="match status" value="1"/>
</dbReference>
<dbReference type="InterPro" id="IPR013087">
    <property type="entry name" value="Znf_C2H2_type"/>
</dbReference>
<dbReference type="Proteomes" id="UP000257200">
    <property type="component" value="Unplaced"/>
</dbReference>
<keyword evidence="4" id="KW-0862">Zinc</keyword>
<dbReference type="InterPro" id="IPR013083">
    <property type="entry name" value="Znf_RING/FYVE/PHD"/>
</dbReference>
<dbReference type="InterPro" id="IPR003877">
    <property type="entry name" value="SPRY_dom"/>
</dbReference>
<dbReference type="SUPFAM" id="SSF49899">
    <property type="entry name" value="Concanavalin A-like lectins/glucanases"/>
    <property type="match status" value="1"/>
</dbReference>
<evidence type="ECO:0000256" key="5">
    <source>
        <dbReference type="ARBA" id="ARBA00022859"/>
    </source>
</evidence>
<reference evidence="11" key="2">
    <citation type="submission" date="2025-09" db="UniProtKB">
        <authorList>
            <consortium name="Ensembl"/>
        </authorList>
    </citation>
    <scope>IDENTIFICATION</scope>
</reference>
<protein>
    <recommendedName>
        <fullName evidence="13">Tripartite motif-containing protein 16-like</fullName>
    </recommendedName>
</protein>
<sequence>MAQRGSQLNSEKLSCSICLDLLKDPVTISCGHSYCMDCINTHWDGEDRKRFYSCPQCRKIFTSRPELVKSVMLKHKLVEPSKNLQKNICSRHDEVMKLFCRTDQQLQRIQDKEKDVELLQQEVKAINVDAKKTVEDSEEIFNQMIHLIKKRSFDVKQQIRSQQETEVSRVQELQKKREQEIRDLKRKDAELKQLINIHPRTHFDEVTEAVKELRDQIQDILRDSRTNISMTGTQPDVPMSDSQPEPKTTARFLKYSREITLDPNTAHRYLLLSEGNRKAVLMNRSQSYPDHLDRFTECWQVLSKESLTGRCYWEVEWRGIRGVEVAVAHKNISRDGRANECRFGFNDKSWALRCYTDRQTFLHNRVETPLSGRRSSRIGIYLDHSAGILSFYSVSKTMTLLHRVQTTFTEPLYVAVQMY</sequence>
<dbReference type="InterPro" id="IPR017907">
    <property type="entry name" value="Znf_RING_CS"/>
</dbReference>
<keyword evidence="5" id="KW-0391">Immunity</keyword>
<evidence type="ECO:0000256" key="7">
    <source>
        <dbReference type="SAM" id="Coils"/>
    </source>
</evidence>
<keyword evidence="3 6" id="KW-0863">Zinc-finger</keyword>
<evidence type="ECO:0000256" key="4">
    <source>
        <dbReference type="ARBA" id="ARBA00022833"/>
    </source>
</evidence>
<evidence type="ECO:0000256" key="3">
    <source>
        <dbReference type="ARBA" id="ARBA00022771"/>
    </source>
</evidence>
<proteinExistence type="predicted"/>
<dbReference type="SMART" id="SM00184">
    <property type="entry name" value="RING"/>
    <property type="match status" value="1"/>
</dbReference>
<feature type="domain" description="C2H2-type" evidence="9">
    <location>
        <begin position="52"/>
        <end position="80"/>
    </location>
</feature>
<dbReference type="Gene3D" id="3.30.160.60">
    <property type="entry name" value="Classic Zinc Finger"/>
    <property type="match status" value="1"/>
</dbReference>
<dbReference type="GeneTree" id="ENSGT01150000286922"/>
<dbReference type="InterPro" id="IPR001841">
    <property type="entry name" value="Znf_RING"/>
</dbReference>
<dbReference type="PANTHER" id="PTHR25465">
    <property type="entry name" value="B-BOX DOMAIN CONTAINING"/>
    <property type="match status" value="1"/>
</dbReference>
<feature type="coiled-coil region" evidence="7">
    <location>
        <begin position="102"/>
        <end position="129"/>
    </location>
</feature>
<evidence type="ECO:0000256" key="6">
    <source>
        <dbReference type="PROSITE-ProRule" id="PRU00042"/>
    </source>
</evidence>
<feature type="domain" description="RING-type" evidence="8">
    <location>
        <begin position="15"/>
        <end position="58"/>
    </location>
</feature>
<dbReference type="Pfam" id="PF13765">
    <property type="entry name" value="PRY"/>
    <property type="match status" value="1"/>
</dbReference>
<keyword evidence="7" id="KW-0175">Coiled coil</keyword>
<dbReference type="Pfam" id="PF15227">
    <property type="entry name" value="zf-C3HC4_4"/>
    <property type="match status" value="1"/>
</dbReference>
<evidence type="ECO:0000256" key="1">
    <source>
        <dbReference type="ARBA" id="ARBA00022588"/>
    </source>
</evidence>
<organism evidence="11 12">
    <name type="scientific">Acanthochromis polyacanthus</name>
    <name type="common">spiny chromis</name>
    <dbReference type="NCBI Taxonomy" id="80966"/>
    <lineage>
        <taxon>Eukaryota</taxon>
        <taxon>Metazoa</taxon>
        <taxon>Chordata</taxon>
        <taxon>Craniata</taxon>
        <taxon>Vertebrata</taxon>
        <taxon>Euteleostomi</taxon>
        <taxon>Actinopterygii</taxon>
        <taxon>Neopterygii</taxon>
        <taxon>Teleostei</taxon>
        <taxon>Neoteleostei</taxon>
        <taxon>Acanthomorphata</taxon>
        <taxon>Ovalentaria</taxon>
        <taxon>Pomacentridae</taxon>
        <taxon>Acanthochromis</taxon>
    </lineage>
</organism>